<organism evidence="1">
    <name type="scientific">uncultured bacterium contig00091</name>
    <dbReference type="NCBI Taxonomy" id="1181562"/>
    <lineage>
        <taxon>Bacteria</taxon>
        <taxon>environmental samples</taxon>
    </lineage>
</organism>
<protein>
    <submittedName>
        <fullName evidence="1">ABC transporter, substrate-binding protein</fullName>
    </submittedName>
</protein>
<dbReference type="SUPFAM" id="SSF53850">
    <property type="entry name" value="Periplasmic binding protein-like II"/>
    <property type="match status" value="1"/>
</dbReference>
<proteinExistence type="predicted"/>
<reference evidence="1" key="1">
    <citation type="submission" date="2012-03" db="EMBL/GenBank/DDBJ databases">
        <title>Functional metagenomics reveals considerable lignocellulase gene clusters in the gut microbiome of a wood-feeding higher termite.</title>
        <authorList>
            <person name="Liu N."/>
        </authorList>
    </citation>
    <scope>NUCLEOTIDE SEQUENCE</scope>
</reference>
<evidence type="ECO:0000313" key="1">
    <source>
        <dbReference type="EMBL" id="AGS52747.1"/>
    </source>
</evidence>
<dbReference type="AlphaFoldDB" id="A0A806KDR6"/>
<dbReference type="Gene3D" id="3.40.190.10">
    <property type="entry name" value="Periplasmic binding protein-like II"/>
    <property type="match status" value="1"/>
</dbReference>
<accession>A0A806KDR6</accession>
<dbReference type="EMBL" id="JQ844207">
    <property type="protein sequence ID" value="AGS52747.1"/>
    <property type="molecule type" value="Genomic_DNA"/>
</dbReference>
<sequence>MEIFDRGTDGGRSLAYDNAWTNWIKEKVRKDLNIDLTFVPVGRWSETGDIVNLMVSEGAPDLCYTYAGDMVASFRDQGGVLNLAPFIDTYLPDLKALLGEDPVFTGKDFIYRNADPVTGHIYSIPSYRVALAQRNIFIRKDWLDALGMAVPTNINEFYNALVAFRDRDPGRVGNRIVPLAVNDDIRWGLANFMNHYIDNLNDRDRWVYSVAERNLLMPGYKEGVRAMNKWYNEKLIYQDFPLMTTADDLYNLMKNGVVGAFCQNWDLPYRQDYKINEELAVNVPGAEFVPVYLNLNNLDMMDKVGLQIFYSFILTESHRGSAVS</sequence>
<name>A0A806KDR6_9BACT</name>